<feature type="transmembrane region" description="Helical" evidence="1">
    <location>
        <begin position="36"/>
        <end position="56"/>
    </location>
</feature>
<dbReference type="AlphaFoldDB" id="A0A9P6Q8I5"/>
<comment type="caution">
    <text evidence="2">The sequence shown here is derived from an EMBL/GenBank/DDBJ whole genome shotgun (WGS) entry which is preliminary data.</text>
</comment>
<keyword evidence="3" id="KW-1185">Reference proteome</keyword>
<proteinExistence type="predicted"/>
<accession>A0A9P6Q8I5</accession>
<feature type="transmembrane region" description="Helical" evidence="1">
    <location>
        <begin position="116"/>
        <end position="135"/>
    </location>
</feature>
<organism evidence="2 3">
    <name type="scientific">Mortierella polycephala</name>
    <dbReference type="NCBI Taxonomy" id="41804"/>
    <lineage>
        <taxon>Eukaryota</taxon>
        <taxon>Fungi</taxon>
        <taxon>Fungi incertae sedis</taxon>
        <taxon>Mucoromycota</taxon>
        <taxon>Mortierellomycotina</taxon>
        <taxon>Mortierellomycetes</taxon>
        <taxon>Mortierellales</taxon>
        <taxon>Mortierellaceae</taxon>
        <taxon>Mortierella</taxon>
    </lineage>
</organism>
<feature type="transmembrane region" description="Helical" evidence="1">
    <location>
        <begin position="160"/>
        <end position="183"/>
    </location>
</feature>
<sequence length="289" mass="33410">MIEVDVFWSFSFGAIFAACSARKLKDEDTFWNTPSFVYTLLFLSLIFAPSGLYLLWDNPGWESMFLLGDKNEIHAILPTVFAFTNVLLGIIGYYVTYRKIRKLRHNPTMPMSYNKYWIHAYTIFCAILGMGYNRFMYPSDYVAWRAGIVYPLTDFFTSRILYTLLAMGVVLIPAAYIPCYIWMKNHTLVAPGDKSKFFLTCVFFILQGVSVVSALFGAYVIRYHENDPNLKMSQNLWNLFDRGQILDRNSRWSPLLGFWVAETAVMFLVFLPIFFVPSAKASQKTLKTQ</sequence>
<evidence type="ECO:0000256" key="1">
    <source>
        <dbReference type="SAM" id="Phobius"/>
    </source>
</evidence>
<reference evidence="2" key="1">
    <citation type="journal article" date="2020" name="Fungal Divers.">
        <title>Resolving the Mortierellaceae phylogeny through synthesis of multi-gene phylogenetics and phylogenomics.</title>
        <authorList>
            <person name="Vandepol N."/>
            <person name="Liber J."/>
            <person name="Desiro A."/>
            <person name="Na H."/>
            <person name="Kennedy M."/>
            <person name="Barry K."/>
            <person name="Grigoriev I.V."/>
            <person name="Miller A.N."/>
            <person name="O'Donnell K."/>
            <person name="Stajich J.E."/>
            <person name="Bonito G."/>
        </authorList>
    </citation>
    <scope>NUCLEOTIDE SEQUENCE</scope>
    <source>
        <strain evidence="2">KOD948</strain>
    </source>
</reference>
<keyword evidence="1" id="KW-1133">Transmembrane helix</keyword>
<protein>
    <submittedName>
        <fullName evidence="2">Uncharacterized protein</fullName>
    </submittedName>
</protein>
<dbReference type="EMBL" id="JAAAJA010000115">
    <property type="protein sequence ID" value="KAG0261778.1"/>
    <property type="molecule type" value="Genomic_DNA"/>
</dbReference>
<evidence type="ECO:0000313" key="3">
    <source>
        <dbReference type="Proteomes" id="UP000726737"/>
    </source>
</evidence>
<name>A0A9P6Q8I5_9FUNG</name>
<dbReference type="OrthoDB" id="2372673at2759"/>
<evidence type="ECO:0000313" key="2">
    <source>
        <dbReference type="EMBL" id="KAG0261778.1"/>
    </source>
</evidence>
<gene>
    <name evidence="2" type="ORF">BG011_000680</name>
</gene>
<feature type="transmembrane region" description="Helical" evidence="1">
    <location>
        <begin position="76"/>
        <end position="95"/>
    </location>
</feature>
<feature type="transmembrane region" description="Helical" evidence="1">
    <location>
        <begin position="6"/>
        <end position="24"/>
    </location>
</feature>
<feature type="transmembrane region" description="Helical" evidence="1">
    <location>
        <begin position="256"/>
        <end position="276"/>
    </location>
</feature>
<dbReference type="Proteomes" id="UP000726737">
    <property type="component" value="Unassembled WGS sequence"/>
</dbReference>
<keyword evidence="1" id="KW-0812">Transmembrane</keyword>
<feature type="transmembrane region" description="Helical" evidence="1">
    <location>
        <begin position="195"/>
        <end position="221"/>
    </location>
</feature>
<keyword evidence="1" id="KW-0472">Membrane</keyword>